<dbReference type="AlphaFoldDB" id="A0A8C6Y4C9"/>
<dbReference type="SUPFAM" id="SSF48371">
    <property type="entry name" value="ARM repeat"/>
    <property type="match status" value="1"/>
</dbReference>
<feature type="region of interest" description="Disordered" evidence="2">
    <location>
        <begin position="39"/>
        <end position="85"/>
    </location>
</feature>
<dbReference type="InterPro" id="IPR011989">
    <property type="entry name" value="ARM-like"/>
</dbReference>
<dbReference type="Proteomes" id="UP000694559">
    <property type="component" value="Unplaced"/>
</dbReference>
<feature type="compositionally biased region" description="Low complexity" evidence="2">
    <location>
        <begin position="438"/>
        <end position="455"/>
    </location>
</feature>
<dbReference type="InterPro" id="IPR031780">
    <property type="entry name" value="FAM65_N"/>
</dbReference>
<dbReference type="PANTHER" id="PTHR15829">
    <property type="entry name" value="PROTEIN KINASE PKN/PRK1, EFFECTOR"/>
    <property type="match status" value="1"/>
</dbReference>
<dbReference type="PANTHER" id="PTHR15829:SF1">
    <property type="entry name" value="RHO FAMILY-INTERACTING CELL POLARIZATION REGULATOR 1"/>
    <property type="match status" value="1"/>
</dbReference>
<feature type="region of interest" description="Disordered" evidence="2">
    <location>
        <begin position="686"/>
        <end position="730"/>
    </location>
</feature>
<feature type="domain" description="FAM65 N-terminal" evidence="3">
    <location>
        <begin position="31"/>
        <end position="376"/>
    </location>
</feature>
<evidence type="ECO:0000256" key="2">
    <source>
        <dbReference type="SAM" id="MobiDB-lite"/>
    </source>
</evidence>
<protein>
    <submittedName>
        <fullName evidence="4">RHO family interacting cell polarization regulator 1</fullName>
    </submittedName>
</protein>
<feature type="compositionally biased region" description="Polar residues" evidence="2">
    <location>
        <begin position="53"/>
        <end position="66"/>
    </location>
</feature>
<evidence type="ECO:0000313" key="4">
    <source>
        <dbReference type="Ensembl" id="ENSNNAP00000023377.1"/>
    </source>
</evidence>
<keyword evidence="5" id="KW-1185">Reference proteome</keyword>
<reference evidence="4" key="1">
    <citation type="submission" date="2025-08" db="UniProtKB">
        <authorList>
            <consortium name="Ensembl"/>
        </authorList>
    </citation>
    <scope>IDENTIFICATION</scope>
</reference>
<evidence type="ECO:0000259" key="3">
    <source>
        <dbReference type="Pfam" id="PF15903"/>
    </source>
</evidence>
<dbReference type="Gene3D" id="1.25.10.10">
    <property type="entry name" value="Leucine-rich Repeat Variant"/>
    <property type="match status" value="1"/>
</dbReference>
<dbReference type="InterPro" id="IPR026136">
    <property type="entry name" value="RIPOR3"/>
</dbReference>
<evidence type="ECO:0000256" key="1">
    <source>
        <dbReference type="ARBA" id="ARBA00005744"/>
    </source>
</evidence>
<dbReference type="OrthoDB" id="9999654at2759"/>
<proteinExistence type="inferred from homology"/>
<feature type="region of interest" description="Disordered" evidence="2">
    <location>
        <begin position="522"/>
        <end position="591"/>
    </location>
</feature>
<dbReference type="InterPro" id="IPR016024">
    <property type="entry name" value="ARM-type_fold"/>
</dbReference>
<dbReference type="Pfam" id="PF15903">
    <property type="entry name" value="PL48"/>
    <property type="match status" value="1"/>
</dbReference>
<feature type="region of interest" description="Disordered" evidence="2">
    <location>
        <begin position="436"/>
        <end position="461"/>
    </location>
</feature>
<sequence>MRGKEKGSPSQWNSTMSLSVRPQRRSLVVRINRSQSFAGVNSSQDKPFRNYPAFSTPTVSRKSGSRVSRMFSMSHKSPPPKVPQPERLDEVYEALKKGLSAYLEVHQQELEKLSTQIRESKRNSRLGFLYDLDKQVKSIERFLRRLEFHASKIDELYEAYCIQRRLRDGAHNMVKAYTAGSPGSKEARESLAEAGKGYKEYTENMCLLESELESQLGEFHIKMKGLAGFARLCAGDQYEIFMRYGRQRWKLRGRIEANSKQVWDSEEMIFLPLITEFLSIKVTELKSLASHVVVGNVSCETKDLFAALPQVVAVDINDLGTIKLSLEVNWNPFDKEDQPSSASTVNKTSTVNKRFSTYNQSPPDTPSMREQAFYSLPWEAVPKQRRALMDVFQETVLERLPWSCSCSDVSSVQLSTKASQGCNMLRQQEELENGAAWSISSESSDDSSSPQLSGSARHSLPRPIVQPAVQATAPAIEIAFTHPEDKEPAIREEASMANGHVPYSRTLSQISEASVDMPIAEEREGPVSKEPGPWVVPPLETNSSPPSVGLPLDTQICEDEEQEDEPEGATPVGEESEDTPGPAPEVQQPRSSLALPSALGQLQPSGISEAPRPKPVDSGLEEAINTLASALDDYRGQFPELQVLEQELKHLEEILLQKQGLCLSRASSTSLTVEHALESFSFLNASESEDSEGDDDKVASNGQAPSVGKVPGTADTEAEDSTGCLSSEGSLEPMTTGNEFLDRALVLHLKYCNRLLLKLGNFGPLRCQEMYALDRLRRDVQVLEMASRLIVDRAGMAGSAEEVVQFSKWKEGVFSFWDRCVAVPNVYTCSIEKFMQNFKAEYAARISDHQLGLADSVCVKLVEELLGHKLPRRQGSCQAEQVTLFQYWSHFEVLPVVTLDSYIMELAEEVLLAQNLNSDDQDVVLKALKRVPESRLRKDGLKALSLLLVEGNTKVIGAVTAQLRNLSENLSFRERALICFLEQLEDEETQTRVAACAALGCLKAKESIEQLVYLCQTDKEAVRDAAKQSLLMCGDDGKSAHRRLEESLDNLPRIFAPGSMASTAF</sequence>
<accession>A0A8C6Y4C9</accession>
<comment type="similarity">
    <text evidence="1">Belongs to the RIPOR family.</text>
</comment>
<dbReference type="GeneTree" id="ENSGT00940000153717"/>
<dbReference type="GO" id="GO:0005737">
    <property type="term" value="C:cytoplasm"/>
    <property type="evidence" value="ECO:0007669"/>
    <property type="project" value="TreeGrafter"/>
</dbReference>
<gene>
    <name evidence="4" type="primary">RIPOR1</name>
</gene>
<feature type="compositionally biased region" description="Polar residues" evidence="2">
    <location>
        <begin position="8"/>
        <end position="20"/>
    </location>
</feature>
<evidence type="ECO:0000313" key="5">
    <source>
        <dbReference type="Proteomes" id="UP000694559"/>
    </source>
</evidence>
<name>A0A8C6Y4C9_NAJNA</name>
<organism evidence="4 5">
    <name type="scientific">Naja naja</name>
    <name type="common">Indian cobra</name>
    <dbReference type="NCBI Taxonomy" id="35670"/>
    <lineage>
        <taxon>Eukaryota</taxon>
        <taxon>Metazoa</taxon>
        <taxon>Chordata</taxon>
        <taxon>Craniata</taxon>
        <taxon>Vertebrata</taxon>
        <taxon>Euteleostomi</taxon>
        <taxon>Lepidosauria</taxon>
        <taxon>Squamata</taxon>
        <taxon>Bifurcata</taxon>
        <taxon>Unidentata</taxon>
        <taxon>Episquamata</taxon>
        <taxon>Toxicofera</taxon>
        <taxon>Serpentes</taxon>
        <taxon>Colubroidea</taxon>
        <taxon>Elapidae</taxon>
        <taxon>Elapinae</taxon>
        <taxon>Naja</taxon>
    </lineage>
</organism>
<dbReference type="Ensembl" id="ENSNNAT00000024506.1">
    <property type="protein sequence ID" value="ENSNNAP00000023377.1"/>
    <property type="gene ID" value="ENSNNAG00000015328.1"/>
</dbReference>
<reference evidence="4" key="2">
    <citation type="submission" date="2025-09" db="UniProtKB">
        <authorList>
            <consortium name="Ensembl"/>
        </authorList>
    </citation>
    <scope>IDENTIFICATION</scope>
</reference>
<feature type="compositionally biased region" description="Acidic residues" evidence="2">
    <location>
        <begin position="556"/>
        <end position="567"/>
    </location>
</feature>
<feature type="region of interest" description="Disordered" evidence="2">
    <location>
        <begin position="1"/>
        <end position="21"/>
    </location>
</feature>